<dbReference type="InterPro" id="IPR057575">
    <property type="entry name" value="nSTAND6_dom"/>
</dbReference>
<evidence type="ECO:0000313" key="3">
    <source>
        <dbReference type="Proteomes" id="UP000182811"/>
    </source>
</evidence>
<dbReference type="Pfam" id="PF25201">
    <property type="entry name" value="nSTAND6"/>
    <property type="match status" value="1"/>
</dbReference>
<dbReference type="Gene3D" id="3.40.50.300">
    <property type="entry name" value="P-loop containing nucleotide triphosphate hydrolases"/>
    <property type="match status" value="1"/>
</dbReference>
<dbReference type="Proteomes" id="UP000182811">
    <property type="component" value="Unassembled WGS sequence"/>
</dbReference>
<comment type="caution">
    <text evidence="2">The sequence shown here is derived from an EMBL/GenBank/DDBJ whole genome shotgun (WGS) entry which is preliminary data.</text>
</comment>
<dbReference type="SUPFAM" id="SSF52540">
    <property type="entry name" value="P-loop containing nucleoside triphosphate hydrolases"/>
    <property type="match status" value="1"/>
</dbReference>
<gene>
    <name evidence="2" type="ORF">MOTE_11320</name>
</gene>
<organism evidence="2 3">
    <name type="scientific">Neomoorella thermoacetica</name>
    <name type="common">Clostridium thermoaceticum</name>
    <dbReference type="NCBI Taxonomy" id="1525"/>
    <lineage>
        <taxon>Bacteria</taxon>
        <taxon>Bacillati</taxon>
        <taxon>Bacillota</taxon>
        <taxon>Clostridia</taxon>
        <taxon>Neomoorellales</taxon>
        <taxon>Neomoorellaceae</taxon>
        <taxon>Neomoorella</taxon>
    </lineage>
</organism>
<dbReference type="AlphaFoldDB" id="A0A1J5NVV4"/>
<feature type="domain" description="Novel STAND NTPase 6" evidence="1">
    <location>
        <begin position="64"/>
        <end position="134"/>
    </location>
</feature>
<accession>A0A1J5NVV4</accession>
<name>A0A1J5NVV4_NEOTH</name>
<dbReference type="EMBL" id="MDDC01000008">
    <property type="protein sequence ID" value="OIQ59452.1"/>
    <property type="molecule type" value="Genomic_DNA"/>
</dbReference>
<evidence type="ECO:0000313" key="2">
    <source>
        <dbReference type="EMBL" id="OIQ59452.1"/>
    </source>
</evidence>
<evidence type="ECO:0000259" key="1">
    <source>
        <dbReference type="Pfam" id="PF25201"/>
    </source>
</evidence>
<proteinExistence type="predicted"/>
<sequence length="207" mass="22833">MINFKANRVKYKLLLTLGTCVGYNMGKMGGDAVATNTLRPEDVFTPYAPVAGKAVYANREEEEQRTTDALYEKGAQLFLYGDSGVGKTSLIEYILGKEKLGKGKLNYKRIQCDAATEYPALFGKILDHLGVTKQIGEKYREIINGEIRGGLPIIGGKVSAGDEALKEYSRWILEANIDMVVEAIGQHNYIIVLDDFEKVQDSLTSSP</sequence>
<reference evidence="2 3" key="1">
    <citation type="submission" date="2016-08" db="EMBL/GenBank/DDBJ databases">
        <title>Genome-based comparison of Moorella thermoacetic strains.</title>
        <authorList>
            <person name="Poehlein A."/>
            <person name="Bengelsdorf F.R."/>
            <person name="Esser C."/>
            <person name="Duerre P."/>
            <person name="Daniel R."/>
        </authorList>
    </citation>
    <scope>NUCLEOTIDE SEQUENCE [LARGE SCALE GENOMIC DNA]</scope>
    <source>
        <strain evidence="2 3">DSM 21394</strain>
    </source>
</reference>
<protein>
    <recommendedName>
        <fullName evidence="1">Novel STAND NTPase 6 domain-containing protein</fullName>
    </recommendedName>
</protein>
<dbReference type="InterPro" id="IPR027417">
    <property type="entry name" value="P-loop_NTPase"/>
</dbReference>